<feature type="compositionally biased region" description="Polar residues" evidence="1">
    <location>
        <begin position="41"/>
        <end position="53"/>
    </location>
</feature>
<gene>
    <name evidence="2" type="ORF">Tci_911350</name>
</gene>
<feature type="non-terminal residue" evidence="2">
    <location>
        <position position="96"/>
    </location>
</feature>
<feature type="region of interest" description="Disordered" evidence="1">
    <location>
        <begin position="26"/>
        <end position="96"/>
    </location>
</feature>
<evidence type="ECO:0000313" key="2">
    <source>
        <dbReference type="EMBL" id="GFD39381.1"/>
    </source>
</evidence>
<comment type="caution">
    <text evidence="2">The sequence shown here is derived from an EMBL/GenBank/DDBJ whole genome shotgun (WGS) entry which is preliminary data.</text>
</comment>
<accession>A0A699W3B1</accession>
<name>A0A699W3B1_TANCI</name>
<feature type="compositionally biased region" description="Polar residues" evidence="1">
    <location>
        <begin position="78"/>
        <end position="96"/>
    </location>
</feature>
<proteinExistence type="predicted"/>
<dbReference type="EMBL" id="BKCJ011515477">
    <property type="protein sequence ID" value="GFD39381.1"/>
    <property type="molecule type" value="Genomic_DNA"/>
</dbReference>
<sequence length="96" mass="10279">MLAICAADKQVVFKAPKPFSIAEMVPQGTNLRARPRHKKQSTSLKQPFVSSKVATKGRSSKAPTGSKTGHSKKRKESSSAMDSNPSQPLVSTTVDP</sequence>
<reference evidence="2" key="1">
    <citation type="journal article" date="2019" name="Sci. Rep.">
        <title>Draft genome of Tanacetum cinerariifolium, the natural source of mosquito coil.</title>
        <authorList>
            <person name="Yamashiro T."/>
            <person name="Shiraishi A."/>
            <person name="Satake H."/>
            <person name="Nakayama K."/>
        </authorList>
    </citation>
    <scope>NUCLEOTIDE SEQUENCE</scope>
</reference>
<dbReference type="AlphaFoldDB" id="A0A699W3B1"/>
<evidence type="ECO:0000256" key="1">
    <source>
        <dbReference type="SAM" id="MobiDB-lite"/>
    </source>
</evidence>
<organism evidence="2">
    <name type="scientific">Tanacetum cinerariifolium</name>
    <name type="common">Dalmatian daisy</name>
    <name type="synonym">Chrysanthemum cinerariifolium</name>
    <dbReference type="NCBI Taxonomy" id="118510"/>
    <lineage>
        <taxon>Eukaryota</taxon>
        <taxon>Viridiplantae</taxon>
        <taxon>Streptophyta</taxon>
        <taxon>Embryophyta</taxon>
        <taxon>Tracheophyta</taxon>
        <taxon>Spermatophyta</taxon>
        <taxon>Magnoliopsida</taxon>
        <taxon>eudicotyledons</taxon>
        <taxon>Gunneridae</taxon>
        <taxon>Pentapetalae</taxon>
        <taxon>asterids</taxon>
        <taxon>campanulids</taxon>
        <taxon>Asterales</taxon>
        <taxon>Asteraceae</taxon>
        <taxon>Asteroideae</taxon>
        <taxon>Anthemideae</taxon>
        <taxon>Anthemidinae</taxon>
        <taxon>Tanacetum</taxon>
    </lineage>
</organism>
<protein>
    <submittedName>
        <fullName evidence="2">Uncharacterized protein</fullName>
    </submittedName>
</protein>